<dbReference type="GO" id="GO:0009231">
    <property type="term" value="P:riboflavin biosynthetic process"/>
    <property type="evidence" value="ECO:0007669"/>
    <property type="project" value="InterPro"/>
</dbReference>
<evidence type="ECO:0000259" key="1">
    <source>
        <dbReference type="Pfam" id="PF01872"/>
    </source>
</evidence>
<dbReference type="InterPro" id="IPR050765">
    <property type="entry name" value="Riboflavin_Biosynth_HTPR"/>
</dbReference>
<dbReference type="InterPro" id="IPR002734">
    <property type="entry name" value="RibDG_C"/>
</dbReference>
<organism evidence="2 3">
    <name type="scientific">Ktedonosporobacter rubrisoli</name>
    <dbReference type="NCBI Taxonomy" id="2509675"/>
    <lineage>
        <taxon>Bacteria</taxon>
        <taxon>Bacillati</taxon>
        <taxon>Chloroflexota</taxon>
        <taxon>Ktedonobacteria</taxon>
        <taxon>Ktedonobacterales</taxon>
        <taxon>Ktedonosporobacteraceae</taxon>
        <taxon>Ktedonosporobacter</taxon>
    </lineage>
</organism>
<dbReference type="GO" id="GO:0008703">
    <property type="term" value="F:5-amino-6-(5-phosphoribosylamino)uracil reductase activity"/>
    <property type="evidence" value="ECO:0007669"/>
    <property type="project" value="InterPro"/>
</dbReference>
<dbReference type="RefSeq" id="WP_129886366.1">
    <property type="nucleotide sequence ID" value="NZ_CP035758.1"/>
</dbReference>
<dbReference type="KEGG" id="kbs:EPA93_07025"/>
<dbReference type="InterPro" id="IPR024072">
    <property type="entry name" value="DHFR-like_dom_sf"/>
</dbReference>
<keyword evidence="3" id="KW-1185">Reference proteome</keyword>
<feature type="domain" description="Bacterial bifunctional deaminase-reductase C-terminal" evidence="1">
    <location>
        <begin position="2"/>
        <end position="175"/>
    </location>
</feature>
<sequence>MRKLIVTENISLDGGIETISGGEGHPSGGDDLAAVNREHMAAADAVLLGRVTYEEFAGYWPAQTNDTTGVSDYLNRTIKYVVSSSLSQPSWQNTKILRGSLTDEVMALKQSPGKDIVATGSITLVHALIREKLVDAYRLFVYPVVSGQGRRLFPDGITSRLQLVETRTFHSGIVLLSYQVMQTARAGEKN</sequence>
<dbReference type="SUPFAM" id="SSF53597">
    <property type="entry name" value="Dihydrofolate reductase-like"/>
    <property type="match status" value="1"/>
</dbReference>
<gene>
    <name evidence="2" type="ORF">EPA93_07025</name>
</gene>
<dbReference type="Gene3D" id="3.40.430.10">
    <property type="entry name" value="Dihydrofolate Reductase, subunit A"/>
    <property type="match status" value="1"/>
</dbReference>
<dbReference type="Pfam" id="PF01872">
    <property type="entry name" value="RibD_C"/>
    <property type="match status" value="1"/>
</dbReference>
<evidence type="ECO:0000313" key="2">
    <source>
        <dbReference type="EMBL" id="QBD75769.1"/>
    </source>
</evidence>
<reference evidence="2 3" key="1">
    <citation type="submission" date="2019-01" db="EMBL/GenBank/DDBJ databases">
        <title>Ktedonosporobacter rubrisoli SCAWS-G2.</title>
        <authorList>
            <person name="Huang Y."/>
            <person name="Yan B."/>
        </authorList>
    </citation>
    <scope>NUCLEOTIDE SEQUENCE [LARGE SCALE GENOMIC DNA]</scope>
    <source>
        <strain evidence="2 3">SCAWS-G2</strain>
    </source>
</reference>
<dbReference type="OrthoDB" id="195113at2"/>
<dbReference type="PANTHER" id="PTHR38011">
    <property type="entry name" value="DIHYDROFOLATE REDUCTASE FAMILY PROTEIN (AFU_ORTHOLOGUE AFUA_8G06820)"/>
    <property type="match status" value="1"/>
</dbReference>
<dbReference type="AlphaFoldDB" id="A0A4P6JKR9"/>
<accession>A0A4P6JKR9</accession>
<protein>
    <submittedName>
        <fullName evidence="2">Dihydrofolate reductase</fullName>
    </submittedName>
</protein>
<proteinExistence type="predicted"/>
<dbReference type="PANTHER" id="PTHR38011:SF11">
    <property type="entry name" value="2,5-DIAMINO-6-RIBOSYLAMINO-4(3H)-PYRIMIDINONE 5'-PHOSPHATE REDUCTASE"/>
    <property type="match status" value="1"/>
</dbReference>
<evidence type="ECO:0000313" key="3">
    <source>
        <dbReference type="Proteomes" id="UP000290365"/>
    </source>
</evidence>
<name>A0A4P6JKR9_KTERU</name>
<dbReference type="EMBL" id="CP035758">
    <property type="protein sequence ID" value="QBD75769.1"/>
    <property type="molecule type" value="Genomic_DNA"/>
</dbReference>
<dbReference type="Proteomes" id="UP000290365">
    <property type="component" value="Chromosome"/>
</dbReference>